<sequence length="207" mass="23280">MMSDYLNKTEEQQFEEAKGWFKENGTPILVAIIIGCAATFGWNFWKNHQIETAQQTSATYQHIMESYLQDPSKNAPLVEKFITDHKDSSYAVFAQLEEAKHAVEKEDFARAKSVLENALAVASDSTLQTVIRFRLAAVDYQLKHYDQALAILAQIQDQVWEQRKLVLSGDILAAKGDKGAAKSAYEKAKEIALAQDKALIDVRLNNL</sequence>
<evidence type="ECO:0000313" key="11">
    <source>
        <dbReference type="EMBL" id="MDE8034200.1"/>
    </source>
</evidence>
<dbReference type="SUPFAM" id="SSF48452">
    <property type="entry name" value="TPR-like"/>
    <property type="match status" value="1"/>
</dbReference>
<keyword evidence="5 9" id="KW-0472">Membrane</keyword>
<keyword evidence="4 9" id="KW-1133">Transmembrane helix</keyword>
<accession>A0A9X4JD62</accession>
<evidence type="ECO:0000256" key="1">
    <source>
        <dbReference type="ARBA" id="ARBA00004401"/>
    </source>
</evidence>
<evidence type="ECO:0000256" key="5">
    <source>
        <dbReference type="ARBA" id="ARBA00023136"/>
    </source>
</evidence>
<dbReference type="InterPro" id="IPR026039">
    <property type="entry name" value="YfgM"/>
</dbReference>
<dbReference type="RefSeq" id="WP_275217495.1">
    <property type="nucleotide sequence ID" value="NZ_JAPHVQ010000002.1"/>
</dbReference>
<dbReference type="EMBL" id="JAPHVQ010000002">
    <property type="protein sequence ID" value="MDE8034200.1"/>
    <property type="molecule type" value="Genomic_DNA"/>
</dbReference>
<organism evidence="11 12">
    <name type="scientific">Actinobacillus equuli subsp. equuli</name>
    <dbReference type="NCBI Taxonomy" id="202947"/>
    <lineage>
        <taxon>Bacteria</taxon>
        <taxon>Pseudomonadati</taxon>
        <taxon>Pseudomonadota</taxon>
        <taxon>Gammaproteobacteria</taxon>
        <taxon>Pasteurellales</taxon>
        <taxon>Pasteurellaceae</taxon>
        <taxon>Actinobacillus</taxon>
    </lineage>
</organism>
<keyword evidence="12" id="KW-1185">Reference proteome</keyword>
<evidence type="ECO:0000256" key="6">
    <source>
        <dbReference type="ARBA" id="ARBA00023186"/>
    </source>
</evidence>
<dbReference type="PIRSF" id="PIRSF006170">
    <property type="entry name" value="YfgM"/>
    <property type="match status" value="1"/>
</dbReference>
<feature type="domain" description="Ancillary SecYEG translocon subunit/Cell division coordinator CpoB TPR" evidence="10">
    <location>
        <begin position="18"/>
        <end position="207"/>
    </location>
</feature>
<reference evidence="11" key="2">
    <citation type="journal article" date="2023" name="Pathogens">
        <title>Pathological Features and Genomic Characterization of an Actinobacillus equuli subsp. equuli Bearing Unique Virulence-Associated Genes from an Adult Horse with Pleuropneumonia.</title>
        <authorList>
            <person name="Kamali M."/>
            <person name="Carossino M."/>
            <person name="Del Piero F."/>
            <person name="Peak L."/>
            <person name="Mitchell M.S."/>
            <person name="Willette J."/>
            <person name="Baker R."/>
            <person name="Li F."/>
            <person name="Kenez A."/>
            <person name="Balasuriya U.B.R."/>
            <person name="Go Y.Y."/>
        </authorList>
    </citation>
    <scope>NUCLEOTIDE SEQUENCE</scope>
    <source>
        <strain evidence="11">4524</strain>
    </source>
</reference>
<comment type="similarity">
    <text evidence="7">Belongs to the YfgM family.</text>
</comment>
<dbReference type="Proteomes" id="UP001142444">
    <property type="component" value="Unassembled WGS sequence"/>
</dbReference>
<evidence type="ECO:0000259" key="10">
    <source>
        <dbReference type="Pfam" id="PF09976"/>
    </source>
</evidence>
<evidence type="ECO:0000256" key="9">
    <source>
        <dbReference type="SAM" id="Phobius"/>
    </source>
</evidence>
<dbReference type="InterPro" id="IPR011990">
    <property type="entry name" value="TPR-like_helical_dom_sf"/>
</dbReference>
<reference evidence="11" key="1">
    <citation type="submission" date="2022-11" db="EMBL/GenBank/DDBJ databases">
        <authorList>
            <person name="Kamali M."/>
            <person name="Peak L."/>
            <person name="Go Y.Y."/>
            <person name="Balasuriya U.B.R."/>
            <person name="Carossino M."/>
        </authorList>
    </citation>
    <scope>NUCLEOTIDE SEQUENCE</scope>
    <source>
        <strain evidence="11">4524</strain>
    </source>
</reference>
<evidence type="ECO:0000313" key="12">
    <source>
        <dbReference type="Proteomes" id="UP001142444"/>
    </source>
</evidence>
<evidence type="ECO:0000256" key="7">
    <source>
        <dbReference type="ARBA" id="ARBA00024197"/>
    </source>
</evidence>
<dbReference type="Gene3D" id="1.25.40.10">
    <property type="entry name" value="Tetratricopeptide repeat domain"/>
    <property type="match status" value="1"/>
</dbReference>
<feature type="transmembrane region" description="Helical" evidence="9">
    <location>
        <begin position="28"/>
        <end position="45"/>
    </location>
</feature>
<comment type="subcellular location">
    <subcellularLocation>
        <location evidence="1">Cell membrane</location>
        <topology evidence="1">Single-pass type II membrane protein</topology>
    </subcellularLocation>
</comment>
<dbReference type="AlphaFoldDB" id="A0A9X4JD62"/>
<keyword evidence="3 9" id="KW-0812">Transmembrane</keyword>
<evidence type="ECO:0000256" key="2">
    <source>
        <dbReference type="ARBA" id="ARBA00022475"/>
    </source>
</evidence>
<keyword evidence="6" id="KW-0143">Chaperone</keyword>
<dbReference type="GO" id="GO:0044877">
    <property type="term" value="F:protein-containing complex binding"/>
    <property type="evidence" value="ECO:0007669"/>
    <property type="project" value="InterPro"/>
</dbReference>
<name>A0A9X4JD62_ACTEU</name>
<proteinExistence type="inferred from homology"/>
<gene>
    <name evidence="11" type="ORF">OQ257_03340</name>
</gene>
<evidence type="ECO:0000256" key="8">
    <source>
        <dbReference type="ARBA" id="ARBA00024235"/>
    </source>
</evidence>
<dbReference type="PANTHER" id="PTHR38035:SF1">
    <property type="entry name" value="ANCILLARY SECYEG TRANSLOCON SUBUNIT"/>
    <property type="match status" value="1"/>
</dbReference>
<evidence type="ECO:0000256" key="4">
    <source>
        <dbReference type="ARBA" id="ARBA00022989"/>
    </source>
</evidence>
<protein>
    <recommendedName>
        <fullName evidence="8">Ancillary SecYEG translocon subunit</fullName>
    </recommendedName>
</protein>
<dbReference type="GO" id="GO:0005886">
    <property type="term" value="C:plasma membrane"/>
    <property type="evidence" value="ECO:0007669"/>
    <property type="project" value="UniProtKB-SubCell"/>
</dbReference>
<comment type="caution">
    <text evidence="11">The sequence shown here is derived from an EMBL/GenBank/DDBJ whole genome shotgun (WGS) entry which is preliminary data.</text>
</comment>
<dbReference type="InterPro" id="IPR018704">
    <property type="entry name" value="SecYEG/CpoB_TPR"/>
</dbReference>
<evidence type="ECO:0000256" key="3">
    <source>
        <dbReference type="ARBA" id="ARBA00022692"/>
    </source>
</evidence>
<dbReference type="Pfam" id="PF09976">
    <property type="entry name" value="TPR_21"/>
    <property type="match status" value="1"/>
</dbReference>
<keyword evidence="2" id="KW-1003">Cell membrane</keyword>
<dbReference type="PANTHER" id="PTHR38035">
    <property type="entry name" value="UPF0070 PROTEIN YFGM"/>
    <property type="match status" value="1"/>
</dbReference>